<gene>
    <name evidence="1" type="ORF">O181_015677</name>
</gene>
<reference evidence="1" key="1">
    <citation type="submission" date="2021-03" db="EMBL/GenBank/DDBJ databases">
        <title>Draft genome sequence of rust myrtle Austropuccinia psidii MF-1, a brazilian biotype.</title>
        <authorList>
            <person name="Quecine M.C."/>
            <person name="Pachon D.M.R."/>
            <person name="Bonatelli M.L."/>
            <person name="Correr F.H."/>
            <person name="Franceschini L.M."/>
            <person name="Leite T.F."/>
            <person name="Margarido G.R.A."/>
            <person name="Almeida C.A."/>
            <person name="Ferrarezi J.A."/>
            <person name="Labate C.A."/>
        </authorList>
    </citation>
    <scope>NUCLEOTIDE SEQUENCE</scope>
    <source>
        <strain evidence="1">MF-1</strain>
    </source>
</reference>
<dbReference type="InterPro" id="IPR043502">
    <property type="entry name" value="DNA/RNA_pol_sf"/>
</dbReference>
<name>A0A9Q3GQZ4_9BASI</name>
<evidence type="ECO:0000313" key="2">
    <source>
        <dbReference type="Proteomes" id="UP000765509"/>
    </source>
</evidence>
<dbReference type="EMBL" id="AVOT02004295">
    <property type="protein sequence ID" value="MBW0475962.1"/>
    <property type="molecule type" value="Genomic_DNA"/>
</dbReference>
<evidence type="ECO:0000313" key="1">
    <source>
        <dbReference type="EMBL" id="MBW0475962.1"/>
    </source>
</evidence>
<protein>
    <submittedName>
        <fullName evidence="1">Uncharacterized protein</fullName>
    </submittedName>
</protein>
<dbReference type="Gene3D" id="3.10.10.10">
    <property type="entry name" value="HIV Type 1 Reverse Transcriptase, subunit A, domain 1"/>
    <property type="match status" value="1"/>
</dbReference>
<sequence>MWIDIIDSCSGELHIQEALELGKKLKKNVNEPLGMDFIKKIGHNEIVEVTTPVLITCHDGKCRLFGDFRALSNYTKADRYPIPRIYMP</sequence>
<dbReference type="Proteomes" id="UP000765509">
    <property type="component" value="Unassembled WGS sequence"/>
</dbReference>
<keyword evidence="2" id="KW-1185">Reference proteome</keyword>
<proteinExistence type="predicted"/>
<comment type="caution">
    <text evidence="1">The sequence shown here is derived from an EMBL/GenBank/DDBJ whole genome shotgun (WGS) entry which is preliminary data.</text>
</comment>
<dbReference type="AlphaFoldDB" id="A0A9Q3GQZ4"/>
<dbReference type="OrthoDB" id="3364103at2759"/>
<dbReference type="SUPFAM" id="SSF56672">
    <property type="entry name" value="DNA/RNA polymerases"/>
    <property type="match status" value="1"/>
</dbReference>
<accession>A0A9Q3GQZ4</accession>
<organism evidence="1 2">
    <name type="scientific">Austropuccinia psidii MF-1</name>
    <dbReference type="NCBI Taxonomy" id="1389203"/>
    <lineage>
        <taxon>Eukaryota</taxon>
        <taxon>Fungi</taxon>
        <taxon>Dikarya</taxon>
        <taxon>Basidiomycota</taxon>
        <taxon>Pucciniomycotina</taxon>
        <taxon>Pucciniomycetes</taxon>
        <taxon>Pucciniales</taxon>
        <taxon>Sphaerophragmiaceae</taxon>
        <taxon>Austropuccinia</taxon>
    </lineage>
</organism>